<dbReference type="Gene3D" id="1.20.1250.20">
    <property type="entry name" value="MFS general substrate transporter like domains"/>
    <property type="match status" value="1"/>
</dbReference>
<feature type="transmembrane region" description="Helical" evidence="7">
    <location>
        <begin position="324"/>
        <end position="344"/>
    </location>
</feature>
<accession>A0A654AJ67</accession>
<keyword evidence="2" id="KW-0813">Transport</keyword>
<feature type="domain" description="Major facilitator superfamily (MFS) profile" evidence="8">
    <location>
        <begin position="7"/>
        <end position="447"/>
    </location>
</feature>
<keyword evidence="5 7" id="KW-1133">Transmembrane helix</keyword>
<evidence type="ECO:0000256" key="1">
    <source>
        <dbReference type="ARBA" id="ARBA00004651"/>
    </source>
</evidence>
<feature type="transmembrane region" description="Helical" evidence="7">
    <location>
        <begin position="289"/>
        <end position="312"/>
    </location>
</feature>
<feature type="transmembrane region" description="Helical" evidence="7">
    <location>
        <begin position="161"/>
        <end position="181"/>
    </location>
</feature>
<evidence type="ECO:0000259" key="8">
    <source>
        <dbReference type="PROSITE" id="PS50850"/>
    </source>
</evidence>
<feature type="transmembrane region" description="Helical" evidence="7">
    <location>
        <begin position="423"/>
        <end position="442"/>
    </location>
</feature>
<feature type="transmembrane region" description="Helical" evidence="7">
    <location>
        <begin position="260"/>
        <end position="283"/>
    </location>
</feature>
<evidence type="ECO:0000256" key="6">
    <source>
        <dbReference type="ARBA" id="ARBA00023136"/>
    </source>
</evidence>
<comment type="caution">
    <text evidence="9">The sequence shown here is derived from an EMBL/GenBank/DDBJ whole genome shotgun (WGS) entry which is preliminary data.</text>
</comment>
<reference evidence="10 11" key="1">
    <citation type="submission" date="2019-10" db="EMBL/GenBank/DDBJ databases">
        <authorList>
            <person name="Karimi E."/>
        </authorList>
    </citation>
    <scope>NUCLEOTIDE SEQUENCE [LARGE SCALE GENOMIC DNA]</scope>
    <source>
        <strain evidence="10">Pantoea sp. 111</strain>
    </source>
</reference>
<evidence type="ECO:0000313" key="12">
    <source>
        <dbReference type="Proteomes" id="UP000566985"/>
    </source>
</evidence>
<evidence type="ECO:0000256" key="5">
    <source>
        <dbReference type="ARBA" id="ARBA00022989"/>
    </source>
</evidence>
<feature type="transmembrane region" description="Helical" evidence="7">
    <location>
        <begin position="106"/>
        <end position="123"/>
    </location>
</feature>
<keyword evidence="4 7" id="KW-0812">Transmembrane</keyword>
<feature type="transmembrane region" description="Helical" evidence="7">
    <location>
        <begin position="135"/>
        <end position="155"/>
    </location>
</feature>
<dbReference type="Proteomes" id="UP000433737">
    <property type="component" value="Unassembled WGS sequence"/>
</dbReference>
<protein>
    <submittedName>
        <fullName evidence="10">DSBA oxidoreductase</fullName>
    </submittedName>
    <submittedName>
        <fullName evidence="9">MFS transporter</fullName>
    </submittedName>
</protein>
<keyword evidence="6 7" id="KW-0472">Membrane</keyword>
<evidence type="ECO:0000256" key="4">
    <source>
        <dbReference type="ARBA" id="ARBA00022692"/>
    </source>
</evidence>
<dbReference type="InterPro" id="IPR036259">
    <property type="entry name" value="MFS_trans_sf"/>
</dbReference>
<dbReference type="EMBL" id="JABWPM010000001">
    <property type="protein sequence ID" value="NUY95241.1"/>
    <property type="molecule type" value="Genomic_DNA"/>
</dbReference>
<feature type="transmembrane region" description="Helical" evidence="7">
    <location>
        <begin position="350"/>
        <end position="375"/>
    </location>
</feature>
<dbReference type="PROSITE" id="PS50850">
    <property type="entry name" value="MFS"/>
    <property type="match status" value="1"/>
</dbReference>
<feature type="transmembrane region" description="Helical" evidence="7">
    <location>
        <begin position="221"/>
        <end position="239"/>
    </location>
</feature>
<feature type="transmembrane region" description="Helical" evidence="7">
    <location>
        <begin position="73"/>
        <end position="100"/>
    </location>
</feature>
<dbReference type="Proteomes" id="UP000566985">
    <property type="component" value="Unassembled WGS sequence"/>
</dbReference>
<dbReference type="EMBL" id="CABWMH010000056">
    <property type="protein sequence ID" value="VXC67820.1"/>
    <property type="molecule type" value="Genomic_DNA"/>
</dbReference>
<dbReference type="InterPro" id="IPR011701">
    <property type="entry name" value="MFS"/>
</dbReference>
<evidence type="ECO:0000313" key="9">
    <source>
        <dbReference type="EMBL" id="NUY95241.1"/>
    </source>
</evidence>
<dbReference type="GO" id="GO:0022857">
    <property type="term" value="F:transmembrane transporter activity"/>
    <property type="evidence" value="ECO:0007669"/>
    <property type="project" value="InterPro"/>
</dbReference>
<reference evidence="9 12" key="2">
    <citation type="submission" date="2020-05" db="EMBL/GenBank/DDBJ databases">
        <title>Whole Genome Sequences of Enterobacteriales Associated with the International Space Station.</title>
        <authorList>
            <person name="Bharadwaj A."/>
            <person name="Daudu R."/>
            <person name="Singh N."/>
            <person name="Wood J."/>
            <person name="Debieu M."/>
            <person name="Mason C."/>
            <person name="Wang C."/>
            <person name="Venkateswaran K."/>
        </authorList>
    </citation>
    <scope>NUCLEOTIDE SEQUENCE [LARGE SCALE GENOMIC DNA]</scope>
    <source>
        <strain evidence="9 12">IF5SW-B1</strain>
    </source>
</reference>
<evidence type="ECO:0000256" key="2">
    <source>
        <dbReference type="ARBA" id="ARBA00022448"/>
    </source>
</evidence>
<comment type="subcellular location">
    <subcellularLocation>
        <location evidence="1">Cell membrane</location>
        <topology evidence="1">Multi-pass membrane protein</topology>
    </subcellularLocation>
</comment>
<name>A0A654AJ67_9GAMM</name>
<dbReference type="RefSeq" id="WP_069728306.1">
    <property type="nucleotide sequence ID" value="NZ_CAUQFK010000074.1"/>
</dbReference>
<dbReference type="AlphaFoldDB" id="A0A654AJ67"/>
<feature type="transmembrane region" description="Helical" evidence="7">
    <location>
        <begin position="7"/>
        <end position="32"/>
    </location>
</feature>
<dbReference type="InterPro" id="IPR020846">
    <property type="entry name" value="MFS_dom"/>
</dbReference>
<dbReference type="Pfam" id="PF07690">
    <property type="entry name" value="MFS_1"/>
    <property type="match status" value="1"/>
</dbReference>
<keyword evidence="3" id="KW-1003">Cell membrane</keyword>
<sequence length="458" mass="48457">MTYRSKVATVFLLGFFIDLITLFIGSVAYPTIGHSLHASVAELAWVSNGYILGLTLVIPVSAWLSQRIGARRVFLISLLLFSVATAGAGLAPSLAALIGWRVVQGIGGGLIIPVGQALTWRLYPPQQRARLSAAVMLVGLLAPALSPSLGGLLVTTLSWRGIFMVSLPVSLLTLLLAACWIKREPLPAIRPPLHVTGLLSGCGALAALLLGLTWISEPARRPQAVALLLTGGLLAALFIRSSRRHAHPLLPMHPGQLMRFAMTVYQCVPGMFIGISLIAMFYLQAQLGLTPVACGMLMLPWSLASGLAIVLTGKRFNHIGPRPLIVTGCLLQALGIGVLAQVTAPVPLPGLMLAFALMGAGGSLCSSTAQSSAFLETDDDALPHASALWTVNRQLSFCFGVALLSLLLDLLSAHLALSLAYQLTFYSAALISLLPILASFGLDNRAIVRRLSPHKESV</sequence>
<dbReference type="GeneID" id="57343906"/>
<feature type="transmembrane region" description="Helical" evidence="7">
    <location>
        <begin position="193"/>
        <end position="215"/>
    </location>
</feature>
<feature type="transmembrane region" description="Helical" evidence="7">
    <location>
        <begin position="395"/>
        <end position="417"/>
    </location>
</feature>
<dbReference type="Gene3D" id="1.20.1720.10">
    <property type="entry name" value="Multidrug resistance protein D"/>
    <property type="match status" value="1"/>
</dbReference>
<dbReference type="GO" id="GO:0005886">
    <property type="term" value="C:plasma membrane"/>
    <property type="evidence" value="ECO:0007669"/>
    <property type="project" value="UniProtKB-SubCell"/>
</dbReference>
<gene>
    <name evidence="9" type="ORF">HU668_02070</name>
    <name evidence="10" type="ORF">PANT111_90154</name>
</gene>
<organism evidence="9 12">
    <name type="scientific">Pantoea brenneri</name>
    <dbReference type="NCBI Taxonomy" id="472694"/>
    <lineage>
        <taxon>Bacteria</taxon>
        <taxon>Pseudomonadati</taxon>
        <taxon>Pseudomonadota</taxon>
        <taxon>Gammaproteobacteria</taxon>
        <taxon>Enterobacterales</taxon>
        <taxon>Erwiniaceae</taxon>
        <taxon>Pantoea</taxon>
    </lineage>
</organism>
<dbReference type="PANTHER" id="PTHR42718:SF46">
    <property type="entry name" value="BLR6921 PROTEIN"/>
    <property type="match status" value="1"/>
</dbReference>
<evidence type="ECO:0000256" key="3">
    <source>
        <dbReference type="ARBA" id="ARBA00022475"/>
    </source>
</evidence>
<evidence type="ECO:0000256" key="7">
    <source>
        <dbReference type="SAM" id="Phobius"/>
    </source>
</evidence>
<evidence type="ECO:0000313" key="11">
    <source>
        <dbReference type="Proteomes" id="UP000433737"/>
    </source>
</evidence>
<evidence type="ECO:0000313" key="10">
    <source>
        <dbReference type="EMBL" id="VXC67820.1"/>
    </source>
</evidence>
<dbReference type="SUPFAM" id="SSF103473">
    <property type="entry name" value="MFS general substrate transporter"/>
    <property type="match status" value="1"/>
</dbReference>
<proteinExistence type="predicted"/>
<dbReference type="PANTHER" id="PTHR42718">
    <property type="entry name" value="MAJOR FACILITATOR SUPERFAMILY MULTIDRUG TRANSPORTER MFSC"/>
    <property type="match status" value="1"/>
</dbReference>
<feature type="transmembrane region" description="Helical" evidence="7">
    <location>
        <begin position="44"/>
        <end position="64"/>
    </location>
</feature>